<evidence type="ECO:0000256" key="3">
    <source>
        <dbReference type="ARBA" id="ARBA00022448"/>
    </source>
</evidence>
<feature type="transmembrane region" description="Helical" evidence="8">
    <location>
        <begin position="12"/>
        <end position="31"/>
    </location>
</feature>
<feature type="transmembrane region" description="Helical" evidence="8">
    <location>
        <begin position="126"/>
        <end position="151"/>
    </location>
</feature>
<feature type="transmembrane region" description="Helical" evidence="8">
    <location>
        <begin position="64"/>
        <end position="82"/>
    </location>
</feature>
<dbReference type="Proteomes" id="UP000547011">
    <property type="component" value="Unassembled WGS sequence"/>
</dbReference>
<comment type="similarity">
    <text evidence="2">Belongs to the AzlC family.</text>
</comment>
<evidence type="ECO:0000256" key="2">
    <source>
        <dbReference type="ARBA" id="ARBA00010735"/>
    </source>
</evidence>
<comment type="caution">
    <text evidence="9">The sequence shown here is derived from an EMBL/GenBank/DDBJ whole genome shotgun (WGS) entry which is preliminary data.</text>
</comment>
<proteinExistence type="inferred from homology"/>
<dbReference type="EMBL" id="JACIEW010000003">
    <property type="protein sequence ID" value="MBB4051771.1"/>
    <property type="molecule type" value="Genomic_DNA"/>
</dbReference>
<keyword evidence="3" id="KW-0813">Transport</keyword>
<gene>
    <name evidence="9" type="ORF">GGR20_001413</name>
</gene>
<evidence type="ECO:0000313" key="9">
    <source>
        <dbReference type="EMBL" id="MBB4051771.1"/>
    </source>
</evidence>
<keyword evidence="7 8" id="KW-0472">Membrane</keyword>
<evidence type="ECO:0000256" key="1">
    <source>
        <dbReference type="ARBA" id="ARBA00004651"/>
    </source>
</evidence>
<evidence type="ECO:0000256" key="8">
    <source>
        <dbReference type="SAM" id="Phobius"/>
    </source>
</evidence>
<name>A0A7W6IME2_9HYPH</name>
<keyword evidence="4" id="KW-1003">Cell membrane</keyword>
<keyword evidence="6 8" id="KW-1133">Transmembrane helix</keyword>
<keyword evidence="10" id="KW-1185">Reference proteome</keyword>
<organism evidence="9 10">
    <name type="scientific">Devosia subaequoris</name>
    <dbReference type="NCBI Taxonomy" id="395930"/>
    <lineage>
        <taxon>Bacteria</taxon>
        <taxon>Pseudomonadati</taxon>
        <taxon>Pseudomonadota</taxon>
        <taxon>Alphaproteobacteria</taxon>
        <taxon>Hyphomicrobiales</taxon>
        <taxon>Devosiaceae</taxon>
        <taxon>Devosia</taxon>
    </lineage>
</organism>
<dbReference type="PANTHER" id="PTHR34979:SF1">
    <property type="entry name" value="INNER MEMBRANE PROTEIN YGAZ"/>
    <property type="match status" value="1"/>
</dbReference>
<evidence type="ECO:0000256" key="4">
    <source>
        <dbReference type="ARBA" id="ARBA00022475"/>
    </source>
</evidence>
<feature type="transmembrane region" description="Helical" evidence="8">
    <location>
        <begin position="207"/>
        <end position="225"/>
    </location>
</feature>
<evidence type="ECO:0000313" key="10">
    <source>
        <dbReference type="Proteomes" id="UP000547011"/>
    </source>
</evidence>
<protein>
    <submittedName>
        <fullName evidence="9">Putative branched-subunit amino acid permease</fullName>
    </submittedName>
</protein>
<feature type="transmembrane region" description="Helical" evidence="8">
    <location>
        <begin position="157"/>
        <end position="176"/>
    </location>
</feature>
<dbReference type="PANTHER" id="PTHR34979">
    <property type="entry name" value="INNER MEMBRANE PROTEIN YGAZ"/>
    <property type="match status" value="1"/>
</dbReference>
<dbReference type="RefSeq" id="WP_183310516.1">
    <property type="nucleotide sequence ID" value="NZ_JACIEW010000003.1"/>
</dbReference>
<dbReference type="GO" id="GO:0005886">
    <property type="term" value="C:plasma membrane"/>
    <property type="evidence" value="ECO:0007669"/>
    <property type="project" value="UniProtKB-SubCell"/>
</dbReference>
<keyword evidence="5 8" id="KW-0812">Transmembrane</keyword>
<dbReference type="GO" id="GO:1903785">
    <property type="term" value="P:L-valine transmembrane transport"/>
    <property type="evidence" value="ECO:0007669"/>
    <property type="project" value="TreeGrafter"/>
</dbReference>
<reference evidence="9 10" key="1">
    <citation type="submission" date="2020-08" db="EMBL/GenBank/DDBJ databases">
        <title>Genomic Encyclopedia of Type Strains, Phase IV (KMG-IV): sequencing the most valuable type-strain genomes for metagenomic binning, comparative biology and taxonomic classification.</title>
        <authorList>
            <person name="Goeker M."/>
        </authorList>
    </citation>
    <scope>NUCLEOTIDE SEQUENCE [LARGE SCALE GENOMIC DNA]</scope>
    <source>
        <strain evidence="9 10">DSM 23447</strain>
    </source>
</reference>
<dbReference type="InterPro" id="IPR011606">
    <property type="entry name" value="Brnchd-chn_aa_trnsp_permease"/>
</dbReference>
<dbReference type="Pfam" id="PF03591">
    <property type="entry name" value="AzlC"/>
    <property type="match status" value="1"/>
</dbReference>
<evidence type="ECO:0000256" key="5">
    <source>
        <dbReference type="ARBA" id="ARBA00022692"/>
    </source>
</evidence>
<evidence type="ECO:0000256" key="7">
    <source>
        <dbReference type="ARBA" id="ARBA00023136"/>
    </source>
</evidence>
<evidence type="ECO:0000256" key="6">
    <source>
        <dbReference type="ARBA" id="ARBA00022989"/>
    </source>
</evidence>
<sequence length="238" mass="25571">MNKDIVAGLKGGAVIALSASPFAVLFGAVAVDNGLTVFDAALMSATIYAGASQLVGIELFGQQVAPWLIVLSIFAVNFRHILYSAAIARHIRGYSLLQKAIAFFFLTDPQFAEAIRRAEQGRPLTFTWYMAFALVFYFSWLFFSTLGAWFGSMLGDPKAWAIDVLLPIYFLGLVLAFRRKPGFYPVVAASMVGSVAGYYFVGSPWHVSIGAICGVLVAALLPLPAQPVAAEVSEEAAS</sequence>
<dbReference type="AlphaFoldDB" id="A0A7W6IME2"/>
<comment type="subcellular location">
    <subcellularLocation>
        <location evidence="1">Cell membrane</location>
        <topology evidence="1">Multi-pass membrane protein</topology>
    </subcellularLocation>
</comment>
<accession>A0A7W6IME2</accession>